<dbReference type="UniPathway" id="UPA00148"/>
<gene>
    <name evidence="9 10" type="primary">cobD</name>
    <name evidence="10" type="ordered locus">TERTU_3323</name>
</gene>
<dbReference type="GO" id="GO:0015420">
    <property type="term" value="F:ABC-type vitamin B12 transporter activity"/>
    <property type="evidence" value="ECO:0007669"/>
    <property type="project" value="UniProtKB-UniRule"/>
</dbReference>
<dbReference type="Proteomes" id="UP000009080">
    <property type="component" value="Chromosome"/>
</dbReference>
<evidence type="ECO:0000256" key="3">
    <source>
        <dbReference type="ARBA" id="ARBA00006263"/>
    </source>
</evidence>
<organism evidence="10 11">
    <name type="scientific">Teredinibacter turnerae (strain ATCC 39867 / T7901)</name>
    <dbReference type="NCBI Taxonomy" id="377629"/>
    <lineage>
        <taxon>Bacteria</taxon>
        <taxon>Pseudomonadati</taxon>
        <taxon>Pseudomonadota</taxon>
        <taxon>Gammaproteobacteria</taxon>
        <taxon>Cellvibrionales</taxon>
        <taxon>Cellvibrionaceae</taxon>
        <taxon>Teredinibacter</taxon>
    </lineage>
</organism>
<protein>
    <recommendedName>
        <fullName evidence="9">Cobalamin biosynthesis protein CobD</fullName>
    </recommendedName>
</protein>
<keyword evidence="10" id="KW-0456">Lyase</keyword>
<evidence type="ECO:0000313" key="11">
    <source>
        <dbReference type="Proteomes" id="UP000009080"/>
    </source>
</evidence>
<evidence type="ECO:0000256" key="6">
    <source>
        <dbReference type="ARBA" id="ARBA00022692"/>
    </source>
</evidence>
<evidence type="ECO:0000256" key="8">
    <source>
        <dbReference type="ARBA" id="ARBA00023136"/>
    </source>
</evidence>
<accession>C5BQJ1</accession>
<dbReference type="OrthoDB" id="9811967at2"/>
<dbReference type="RefSeq" id="WP_015819972.1">
    <property type="nucleotide sequence ID" value="NC_012997.1"/>
</dbReference>
<dbReference type="Pfam" id="PF03186">
    <property type="entry name" value="CobD_Cbib"/>
    <property type="match status" value="1"/>
</dbReference>
<dbReference type="GO" id="GO:0009236">
    <property type="term" value="P:cobalamin biosynthetic process"/>
    <property type="evidence" value="ECO:0007669"/>
    <property type="project" value="UniProtKB-UniRule"/>
</dbReference>
<comment type="caution">
    <text evidence="9">Lacks conserved residue(s) required for the propagation of feature annotation.</text>
</comment>
<dbReference type="PANTHER" id="PTHR34308:SF1">
    <property type="entry name" value="COBALAMIN BIOSYNTHESIS PROTEIN CBIB"/>
    <property type="match status" value="1"/>
</dbReference>
<evidence type="ECO:0000256" key="1">
    <source>
        <dbReference type="ARBA" id="ARBA00004651"/>
    </source>
</evidence>
<comment type="subcellular location">
    <subcellularLocation>
        <location evidence="1 9">Cell membrane</location>
        <topology evidence="1 9">Multi-pass membrane protein</topology>
    </subcellularLocation>
</comment>
<dbReference type="NCBIfam" id="TIGR00380">
    <property type="entry name" value="cobal_cbiB"/>
    <property type="match status" value="1"/>
</dbReference>
<dbReference type="eggNOG" id="COG1270">
    <property type="taxonomic scope" value="Bacteria"/>
</dbReference>
<dbReference type="GO" id="GO:0005886">
    <property type="term" value="C:plasma membrane"/>
    <property type="evidence" value="ECO:0007669"/>
    <property type="project" value="UniProtKB-SubCell"/>
</dbReference>
<dbReference type="HAMAP" id="MF_00024">
    <property type="entry name" value="CobD_CbiB"/>
    <property type="match status" value="1"/>
</dbReference>
<comment type="similarity">
    <text evidence="3 9">Belongs to the CobD/CbiB family.</text>
</comment>
<keyword evidence="8 9" id="KW-0472">Membrane</keyword>
<evidence type="ECO:0000256" key="2">
    <source>
        <dbReference type="ARBA" id="ARBA00004953"/>
    </source>
</evidence>
<keyword evidence="11" id="KW-1185">Reference proteome</keyword>
<dbReference type="InterPro" id="IPR004485">
    <property type="entry name" value="Cobalamin_biosynth_CobD/CbiB"/>
</dbReference>
<name>C5BQJ1_TERTT</name>
<feature type="transmembrane region" description="Helical" evidence="9">
    <location>
        <begin position="76"/>
        <end position="94"/>
    </location>
</feature>
<proteinExistence type="inferred from homology"/>
<dbReference type="KEGG" id="ttu:TERTU_3323"/>
<keyword evidence="4 9" id="KW-1003">Cell membrane</keyword>
<reference evidence="10 11" key="1">
    <citation type="journal article" date="2009" name="PLoS ONE">
        <title>The complete genome of Teredinibacter turnerae T7901: an intracellular endosymbiont of marine wood-boring bivalves (shipworms).</title>
        <authorList>
            <person name="Yang J.C."/>
            <person name="Madupu R."/>
            <person name="Durkin A.S."/>
            <person name="Ekborg N.A."/>
            <person name="Pedamallu C.S."/>
            <person name="Hostetler J.B."/>
            <person name="Radune D."/>
            <person name="Toms B.S."/>
            <person name="Henrissat B."/>
            <person name="Coutinho P.M."/>
            <person name="Schwarz S."/>
            <person name="Field L."/>
            <person name="Trindade-Silva A.E."/>
            <person name="Soares C.A.G."/>
            <person name="Elshahawi S."/>
            <person name="Hanora A."/>
            <person name="Schmidt E.W."/>
            <person name="Haygood M.G."/>
            <person name="Posfai J."/>
            <person name="Benner J."/>
            <person name="Madinger C."/>
            <person name="Nove J."/>
            <person name="Anton B."/>
            <person name="Chaudhary K."/>
            <person name="Foster J."/>
            <person name="Holman A."/>
            <person name="Kumar S."/>
            <person name="Lessard P.A."/>
            <person name="Luyten Y.A."/>
            <person name="Slatko B."/>
            <person name="Wood N."/>
            <person name="Wu B."/>
            <person name="Teplitski M."/>
            <person name="Mougous J.D."/>
            <person name="Ward N."/>
            <person name="Eisen J.A."/>
            <person name="Badger J.H."/>
            <person name="Distel D.L."/>
        </authorList>
    </citation>
    <scope>NUCLEOTIDE SEQUENCE [LARGE SCALE GENOMIC DNA]</scope>
    <source>
        <strain evidence="11">ATCC 39867 / T7901</strain>
    </source>
</reference>
<dbReference type="AlphaFoldDB" id="C5BQJ1"/>
<keyword evidence="7 9" id="KW-1133">Transmembrane helix</keyword>
<keyword evidence="6 9" id="KW-0812">Transmembrane</keyword>
<evidence type="ECO:0000256" key="7">
    <source>
        <dbReference type="ARBA" id="ARBA00022989"/>
    </source>
</evidence>
<dbReference type="GO" id="GO:0048472">
    <property type="term" value="F:threonine-phosphate decarboxylase activity"/>
    <property type="evidence" value="ECO:0007669"/>
    <property type="project" value="InterPro"/>
</dbReference>
<comment type="function">
    <text evidence="9">Converts cobyric acid to cobinamide by the addition of aminopropanol on the F carboxylic group.</text>
</comment>
<feature type="transmembrane region" description="Helical" evidence="9">
    <location>
        <begin position="286"/>
        <end position="309"/>
    </location>
</feature>
<evidence type="ECO:0000256" key="9">
    <source>
        <dbReference type="HAMAP-Rule" id="MF_00024"/>
    </source>
</evidence>
<sequence length="314" mass="34945">MVSLAILLLAWWLDTRLGEPARFHPLVGFGNYAAWLERQLRRLPLAARWQGIIAFLLAMLPVVPFAFAAAIFSGGFYVLLGSLVVYLAMAYRALREHALHVYRALEAEDLPLARLEIAKIVSRETAELSEGEVCTACIESVLENGSDAIFSAWFWWLLLGFPGVVLYRLVNTLDAMWGYKNTRYRYFGWAAARADDVMNYLPARSVAWCYSLAGNAKQGLRCWREQGYRWKSPNAGPVMAAGAGSLTITLGGAARYHGVMQTRMTLGVGATPVAQDILRALNLVRLALWIWLAHAVVVCVGIFLLFSLIERGFV</sequence>
<evidence type="ECO:0000256" key="5">
    <source>
        <dbReference type="ARBA" id="ARBA00022573"/>
    </source>
</evidence>
<dbReference type="PANTHER" id="PTHR34308">
    <property type="entry name" value="COBALAMIN BIOSYNTHESIS PROTEIN CBIB"/>
    <property type="match status" value="1"/>
</dbReference>
<evidence type="ECO:0000313" key="10">
    <source>
        <dbReference type="EMBL" id="ACR13857.1"/>
    </source>
</evidence>
<keyword evidence="5 9" id="KW-0169">Cobalamin biosynthesis</keyword>
<dbReference type="HOGENOM" id="CLU_054212_1_0_6"/>
<feature type="transmembrane region" description="Helical" evidence="9">
    <location>
        <begin position="153"/>
        <end position="170"/>
    </location>
</feature>
<comment type="pathway">
    <text evidence="2 9">Cofactor biosynthesis; adenosylcobalamin biosynthesis.</text>
</comment>
<dbReference type="EMBL" id="CP001614">
    <property type="protein sequence ID" value="ACR13857.1"/>
    <property type="molecule type" value="Genomic_DNA"/>
</dbReference>
<dbReference type="STRING" id="377629.TERTU_3323"/>
<evidence type="ECO:0000256" key="4">
    <source>
        <dbReference type="ARBA" id="ARBA00022475"/>
    </source>
</evidence>